<protein>
    <recommendedName>
        <fullName evidence="3">Phage protein</fullName>
    </recommendedName>
</protein>
<gene>
    <name evidence="1" type="ORF">GTH23_07835</name>
</gene>
<organism evidence="1 2">
    <name type="scientific">Proteus terrae subsp. cibarius</name>
    <dbReference type="NCBI Taxonomy" id="626774"/>
    <lineage>
        <taxon>Bacteria</taxon>
        <taxon>Pseudomonadati</taxon>
        <taxon>Pseudomonadota</taxon>
        <taxon>Gammaproteobacteria</taxon>
        <taxon>Enterobacterales</taxon>
        <taxon>Morganellaceae</taxon>
        <taxon>Proteus</taxon>
    </lineage>
</organism>
<dbReference type="GeneID" id="57332725"/>
<keyword evidence="2" id="KW-1185">Reference proteome</keyword>
<accession>A0ABX6JL94</accession>
<sequence length="118" mass="13569">MSYNVALFDFPIPNDFEKACEYFEKYDDEDIQELSPLMLLFYQEISHLYPCICELPDDEIDDSVWCDGPLINNFMTKIPVVGFVYSKVDEALPVVIKLANKMGISVLDWQQGAVFNAK</sequence>
<evidence type="ECO:0008006" key="3">
    <source>
        <dbReference type="Google" id="ProtNLM"/>
    </source>
</evidence>
<name>A0ABX6JL94_9GAMM</name>
<proteinExistence type="predicted"/>
<dbReference type="Proteomes" id="UP000501338">
    <property type="component" value="Chromosome"/>
</dbReference>
<dbReference type="RefSeq" id="WP_075673236.1">
    <property type="nucleotide sequence ID" value="NZ_CP045008.1"/>
</dbReference>
<evidence type="ECO:0000313" key="1">
    <source>
        <dbReference type="EMBL" id="QIF89958.1"/>
    </source>
</evidence>
<dbReference type="EMBL" id="CP047340">
    <property type="protein sequence ID" value="QIF89958.1"/>
    <property type="molecule type" value="Genomic_DNA"/>
</dbReference>
<reference evidence="1 2" key="1">
    <citation type="submission" date="2020-01" db="EMBL/GenBank/DDBJ databases">
        <title>The genomic epidemiology of tigecycline resistance gene tet(X) variants in a swine farm in China.</title>
        <authorList>
            <person name="Peng K."/>
            <person name="Li R."/>
        </authorList>
    </citation>
    <scope>NUCLEOTIDE SEQUENCE [LARGE SCALE GENOMIC DNA]</scope>
    <source>
        <strain evidence="1 2">ZF1</strain>
    </source>
</reference>
<evidence type="ECO:0000313" key="2">
    <source>
        <dbReference type="Proteomes" id="UP000501338"/>
    </source>
</evidence>